<feature type="transmembrane region" description="Helical" evidence="3">
    <location>
        <begin position="99"/>
        <end position="120"/>
    </location>
</feature>
<keyword evidence="3" id="KW-0472">Membrane</keyword>
<evidence type="ECO:0000256" key="3">
    <source>
        <dbReference type="SAM" id="Phobius"/>
    </source>
</evidence>
<keyword evidence="5" id="KW-0418">Kinase</keyword>
<keyword evidence="6" id="KW-1185">Reference proteome</keyword>
<dbReference type="RefSeq" id="WP_316703121.1">
    <property type="nucleotide sequence ID" value="NZ_CP136336.1"/>
</dbReference>
<feature type="domain" description="Histidine kinase" evidence="4">
    <location>
        <begin position="234"/>
        <end position="328"/>
    </location>
</feature>
<dbReference type="Pfam" id="PF06580">
    <property type="entry name" value="His_kinase"/>
    <property type="match status" value="1"/>
</dbReference>
<organism evidence="5 6">
    <name type="scientific">Piscinibacter gummiphilus</name>
    <dbReference type="NCBI Taxonomy" id="946333"/>
    <lineage>
        <taxon>Bacteria</taxon>
        <taxon>Pseudomonadati</taxon>
        <taxon>Pseudomonadota</taxon>
        <taxon>Betaproteobacteria</taxon>
        <taxon>Burkholderiales</taxon>
        <taxon>Sphaerotilaceae</taxon>
        <taxon>Piscinibacter</taxon>
    </lineage>
</organism>
<dbReference type="InterPro" id="IPR036890">
    <property type="entry name" value="HATPase_C_sf"/>
</dbReference>
<reference evidence="5 6" key="1">
    <citation type="submission" date="2023-10" db="EMBL/GenBank/DDBJ databases">
        <title>Bacteria for the degradation of biodegradable plastic PBAT(Polybutylene adipate terephthalate).</title>
        <authorList>
            <person name="Weon H.-Y."/>
            <person name="Yeon J."/>
        </authorList>
    </citation>
    <scope>NUCLEOTIDE SEQUENCE [LARGE SCALE GENOMIC DNA]</scope>
    <source>
        <strain evidence="5 6">SBD 7-3</strain>
    </source>
</reference>
<dbReference type="InterPro" id="IPR004358">
    <property type="entry name" value="Sig_transdc_His_kin-like_C"/>
</dbReference>
<accession>A0ABZ0D6B0</accession>
<comment type="catalytic activity">
    <reaction evidence="1">
        <text>ATP + protein L-histidine = ADP + protein N-phospho-L-histidine.</text>
        <dbReference type="EC" id="2.7.13.3"/>
    </reaction>
</comment>
<dbReference type="InterPro" id="IPR003594">
    <property type="entry name" value="HATPase_dom"/>
</dbReference>
<gene>
    <name evidence="5" type="ORF">RXV79_09140</name>
</gene>
<dbReference type="PANTHER" id="PTHR34220">
    <property type="entry name" value="SENSOR HISTIDINE KINASE YPDA"/>
    <property type="match status" value="1"/>
</dbReference>
<dbReference type="InterPro" id="IPR005467">
    <property type="entry name" value="His_kinase_dom"/>
</dbReference>
<dbReference type="Gene3D" id="3.30.565.10">
    <property type="entry name" value="Histidine kinase-like ATPase, C-terminal domain"/>
    <property type="match status" value="1"/>
</dbReference>
<proteinExistence type="predicted"/>
<evidence type="ECO:0000259" key="4">
    <source>
        <dbReference type="PROSITE" id="PS50109"/>
    </source>
</evidence>
<evidence type="ECO:0000313" key="5">
    <source>
        <dbReference type="EMBL" id="WOB10214.1"/>
    </source>
</evidence>
<dbReference type="PRINTS" id="PR00344">
    <property type="entry name" value="BCTRLSENSOR"/>
</dbReference>
<dbReference type="Pfam" id="PF02518">
    <property type="entry name" value="HATPase_c"/>
    <property type="match status" value="1"/>
</dbReference>
<dbReference type="InterPro" id="IPR050640">
    <property type="entry name" value="Bact_2-comp_sensor_kinase"/>
</dbReference>
<dbReference type="PROSITE" id="PS50109">
    <property type="entry name" value="HIS_KIN"/>
    <property type="match status" value="1"/>
</dbReference>
<evidence type="ECO:0000256" key="2">
    <source>
        <dbReference type="ARBA" id="ARBA00012438"/>
    </source>
</evidence>
<evidence type="ECO:0000256" key="1">
    <source>
        <dbReference type="ARBA" id="ARBA00000085"/>
    </source>
</evidence>
<dbReference type="EMBL" id="CP136336">
    <property type="protein sequence ID" value="WOB10214.1"/>
    <property type="molecule type" value="Genomic_DNA"/>
</dbReference>
<dbReference type="Proteomes" id="UP001303946">
    <property type="component" value="Chromosome"/>
</dbReference>
<dbReference type="GO" id="GO:0016301">
    <property type="term" value="F:kinase activity"/>
    <property type="evidence" value="ECO:0007669"/>
    <property type="project" value="UniProtKB-KW"/>
</dbReference>
<name>A0ABZ0D6B0_9BURK</name>
<sequence>MLVLAAVALTALFVPVYRLQGLTWPEASVAAAAFALPCLGLGVLAWHVQTLALLDRHGLGAWLWHGPLAVIFSGLWVAAFTLAVHFLRPGEADAYLGDAAIWQFVWGLLIYAALATLAHVRRRLHHQRLAAETAELAALRAQLNPHFLFNTLHSLTQLSREDPGATAEALERFGGLMRYVLQAGKRPKHEVTLDDEIGFVHDYLALERLRLGDRLRVIQDIDDDALDCTVPPLLLQPLVENAVRHGIAPLRRGGTLRITARLVDGMLSLQVQDDGVGAASPSPAASGGLGLMAVRRQLHTLGASKTRFEIDTVPGHGYKVSLTLPSRVPSEAAP</sequence>
<dbReference type="EC" id="2.7.13.3" evidence="2"/>
<evidence type="ECO:0000313" key="6">
    <source>
        <dbReference type="Proteomes" id="UP001303946"/>
    </source>
</evidence>
<dbReference type="SUPFAM" id="SSF55874">
    <property type="entry name" value="ATPase domain of HSP90 chaperone/DNA topoisomerase II/histidine kinase"/>
    <property type="match status" value="1"/>
</dbReference>
<keyword evidence="5" id="KW-0808">Transferase</keyword>
<keyword evidence="3" id="KW-0812">Transmembrane</keyword>
<feature type="transmembrane region" description="Helical" evidence="3">
    <location>
        <begin position="66"/>
        <end position="87"/>
    </location>
</feature>
<protein>
    <recommendedName>
        <fullName evidence="2">histidine kinase</fullName>
        <ecNumber evidence="2">2.7.13.3</ecNumber>
    </recommendedName>
</protein>
<dbReference type="InterPro" id="IPR010559">
    <property type="entry name" value="Sig_transdc_His_kin_internal"/>
</dbReference>
<keyword evidence="3" id="KW-1133">Transmembrane helix</keyword>
<dbReference type="PANTHER" id="PTHR34220:SF7">
    <property type="entry name" value="SENSOR HISTIDINE KINASE YPDA"/>
    <property type="match status" value="1"/>
</dbReference>
<feature type="transmembrane region" description="Helical" evidence="3">
    <location>
        <begin position="28"/>
        <end position="54"/>
    </location>
</feature>